<protein>
    <submittedName>
        <fullName evidence="1">Uncharacterized protein</fullName>
    </submittedName>
</protein>
<sequence length="55" mass="6407">MTTEYTKPISLRVDPDTRKFYQDLADNDKRKLAEYVRLLLVELKEKGTVSVPHKG</sequence>
<evidence type="ECO:0000313" key="1">
    <source>
        <dbReference type="EMBL" id="PTX14420.1"/>
    </source>
</evidence>
<dbReference type="RefSeq" id="WP_170114150.1">
    <property type="nucleotide sequence ID" value="NZ_QBKI01000011.1"/>
</dbReference>
<reference evidence="1 2" key="1">
    <citation type="submission" date="2018-04" db="EMBL/GenBank/DDBJ databases">
        <title>Genomic Encyclopedia of Archaeal and Bacterial Type Strains, Phase II (KMG-II): from individual species to whole genera.</title>
        <authorList>
            <person name="Goeker M."/>
        </authorList>
    </citation>
    <scope>NUCLEOTIDE SEQUENCE [LARGE SCALE GENOMIC DNA]</scope>
    <source>
        <strain evidence="1 2">DSM 100162</strain>
    </source>
</reference>
<proteinExistence type="predicted"/>
<keyword evidence="2" id="KW-1185">Reference proteome</keyword>
<dbReference type="Proteomes" id="UP000244225">
    <property type="component" value="Unassembled WGS sequence"/>
</dbReference>
<dbReference type="EMBL" id="QBKI01000011">
    <property type="protein sequence ID" value="PTX14420.1"/>
    <property type="molecule type" value="Genomic_DNA"/>
</dbReference>
<organism evidence="1 2">
    <name type="scientific">Pontibacter mucosus</name>
    <dbReference type="NCBI Taxonomy" id="1649266"/>
    <lineage>
        <taxon>Bacteria</taxon>
        <taxon>Pseudomonadati</taxon>
        <taxon>Bacteroidota</taxon>
        <taxon>Cytophagia</taxon>
        <taxon>Cytophagales</taxon>
        <taxon>Hymenobacteraceae</taxon>
        <taxon>Pontibacter</taxon>
    </lineage>
</organism>
<dbReference type="AlphaFoldDB" id="A0A2T5YD28"/>
<evidence type="ECO:0000313" key="2">
    <source>
        <dbReference type="Proteomes" id="UP000244225"/>
    </source>
</evidence>
<accession>A0A2T5YD28</accession>
<name>A0A2T5YD28_9BACT</name>
<comment type="caution">
    <text evidence="1">The sequence shown here is derived from an EMBL/GenBank/DDBJ whole genome shotgun (WGS) entry which is preliminary data.</text>
</comment>
<gene>
    <name evidence="1" type="ORF">C8N40_11185</name>
</gene>